<accession>A0AAN4R7D2</accession>
<name>A0AAN4R7D2_9PROT</name>
<keyword evidence="4" id="KW-1185">Reference proteome</keyword>
<evidence type="ECO:0000313" key="4">
    <source>
        <dbReference type="Proteomes" id="UP000321287"/>
    </source>
</evidence>
<sequence length="118" mass="12429">MLRYLPALALATLLSGCAGLGRLPGTTDAQCVRQQMAHGSSTNGTLPFDMAASACIQVAGPDGGSMGGLGARYQPLDLRSDPELQRMVETPTLNTAGYPYIPRNSSAPPVGRRWQLVQ</sequence>
<dbReference type="KEGG" id="abg:Asbog_01564"/>
<evidence type="ECO:0000313" key="3">
    <source>
        <dbReference type="EMBL" id="GEL54319.1"/>
    </source>
</evidence>
<evidence type="ECO:0008006" key="5">
    <source>
        <dbReference type="Google" id="ProtNLM"/>
    </source>
</evidence>
<gene>
    <name evidence="3" type="ORF">ABO01nite_23260</name>
</gene>
<evidence type="ECO:0000256" key="1">
    <source>
        <dbReference type="SAM" id="MobiDB-lite"/>
    </source>
</evidence>
<dbReference type="Proteomes" id="UP000321287">
    <property type="component" value="Unassembled WGS sequence"/>
</dbReference>
<reference evidence="3 4" key="1">
    <citation type="submission" date="2019-07" db="EMBL/GenBank/DDBJ databases">
        <title>Whole genome shotgun sequence of Asaia bogorensis NBRC 16594.</title>
        <authorList>
            <person name="Hosoyama A."/>
            <person name="Uohara A."/>
            <person name="Ohji S."/>
            <person name="Ichikawa N."/>
        </authorList>
    </citation>
    <scope>NUCLEOTIDE SEQUENCE [LARGE SCALE GENOMIC DNA]</scope>
    <source>
        <strain evidence="3 4">NBRC 16594</strain>
    </source>
</reference>
<dbReference type="GeneID" id="78226604"/>
<feature type="signal peptide" evidence="2">
    <location>
        <begin position="1"/>
        <end position="20"/>
    </location>
</feature>
<keyword evidence="2" id="KW-0732">Signal</keyword>
<feature type="region of interest" description="Disordered" evidence="1">
    <location>
        <begin position="99"/>
        <end position="118"/>
    </location>
</feature>
<comment type="caution">
    <text evidence="3">The sequence shown here is derived from an EMBL/GenBank/DDBJ whole genome shotgun (WGS) entry which is preliminary data.</text>
</comment>
<protein>
    <recommendedName>
        <fullName evidence="5">Lipoprotein</fullName>
    </recommendedName>
</protein>
<organism evidence="3 4">
    <name type="scientific">Asaia bogorensis NBRC 16594</name>
    <dbReference type="NCBI Taxonomy" id="1231624"/>
    <lineage>
        <taxon>Bacteria</taxon>
        <taxon>Pseudomonadati</taxon>
        <taxon>Pseudomonadota</taxon>
        <taxon>Alphaproteobacteria</taxon>
        <taxon>Acetobacterales</taxon>
        <taxon>Acetobacteraceae</taxon>
        <taxon>Asaia</taxon>
    </lineage>
</organism>
<dbReference type="EMBL" id="BJVS01000007">
    <property type="protein sequence ID" value="GEL54319.1"/>
    <property type="molecule type" value="Genomic_DNA"/>
</dbReference>
<dbReference type="RefSeq" id="WP_062164698.1">
    <property type="nucleotide sequence ID" value="NZ_AP014690.1"/>
</dbReference>
<feature type="chain" id="PRO_5042911248" description="Lipoprotein" evidence="2">
    <location>
        <begin position="21"/>
        <end position="118"/>
    </location>
</feature>
<dbReference type="AlphaFoldDB" id="A0AAN4R7D2"/>
<evidence type="ECO:0000256" key="2">
    <source>
        <dbReference type="SAM" id="SignalP"/>
    </source>
</evidence>
<dbReference type="PROSITE" id="PS51257">
    <property type="entry name" value="PROKAR_LIPOPROTEIN"/>
    <property type="match status" value="1"/>
</dbReference>
<proteinExistence type="predicted"/>